<evidence type="ECO:0000256" key="2">
    <source>
        <dbReference type="ARBA" id="ARBA00022840"/>
    </source>
</evidence>
<protein>
    <submittedName>
        <fullName evidence="6">Predicted protein</fullName>
    </submittedName>
</protein>
<evidence type="ECO:0000313" key="7">
    <source>
        <dbReference type="Proteomes" id="UP000006671"/>
    </source>
</evidence>
<dbReference type="InterPro" id="IPR000719">
    <property type="entry name" value="Prot_kinase_dom"/>
</dbReference>
<feature type="compositionally biased region" description="Polar residues" evidence="4">
    <location>
        <begin position="1"/>
        <end position="17"/>
    </location>
</feature>
<proteinExistence type="predicted"/>
<feature type="region of interest" description="Disordered" evidence="4">
    <location>
        <begin position="39"/>
        <end position="59"/>
    </location>
</feature>
<dbReference type="PROSITE" id="PS50011">
    <property type="entry name" value="PROTEIN_KINASE_DOM"/>
    <property type="match status" value="1"/>
</dbReference>
<name>D2W1N3_NAEGR</name>
<dbReference type="KEGG" id="ngr:NAEGRDRAFT_75316"/>
<dbReference type="Pfam" id="PF00069">
    <property type="entry name" value="Pkinase"/>
    <property type="match status" value="1"/>
</dbReference>
<dbReference type="VEuPathDB" id="AmoebaDB:NAEGRDRAFT_75316"/>
<feature type="region of interest" description="Disordered" evidence="4">
    <location>
        <begin position="1"/>
        <end position="25"/>
    </location>
</feature>
<dbReference type="Proteomes" id="UP000006671">
    <property type="component" value="Unassembled WGS sequence"/>
</dbReference>
<keyword evidence="7" id="KW-1185">Reference proteome</keyword>
<dbReference type="GO" id="GO:0005737">
    <property type="term" value="C:cytoplasm"/>
    <property type="evidence" value="ECO:0007669"/>
    <property type="project" value="TreeGrafter"/>
</dbReference>
<gene>
    <name evidence="6" type="ORF">NAEGRDRAFT_75316</name>
</gene>
<keyword evidence="2 3" id="KW-0067">ATP-binding</keyword>
<organism evidence="7">
    <name type="scientific">Naegleria gruberi</name>
    <name type="common">Amoeba</name>
    <dbReference type="NCBI Taxonomy" id="5762"/>
    <lineage>
        <taxon>Eukaryota</taxon>
        <taxon>Discoba</taxon>
        <taxon>Heterolobosea</taxon>
        <taxon>Tetramitia</taxon>
        <taxon>Eutetramitia</taxon>
        <taxon>Vahlkampfiidae</taxon>
        <taxon>Naegleria</taxon>
    </lineage>
</organism>
<evidence type="ECO:0000256" key="1">
    <source>
        <dbReference type="ARBA" id="ARBA00022741"/>
    </source>
</evidence>
<dbReference type="SUPFAM" id="SSF56112">
    <property type="entry name" value="Protein kinase-like (PK-like)"/>
    <property type="match status" value="1"/>
</dbReference>
<dbReference type="STRING" id="5762.D2W1N3"/>
<dbReference type="PROSITE" id="PS00107">
    <property type="entry name" value="PROTEIN_KINASE_ATP"/>
    <property type="match status" value="1"/>
</dbReference>
<dbReference type="Gene3D" id="1.10.510.10">
    <property type="entry name" value="Transferase(Phosphotransferase) domain 1"/>
    <property type="match status" value="1"/>
</dbReference>
<keyword evidence="1 3" id="KW-0547">Nucleotide-binding</keyword>
<dbReference type="PANTHER" id="PTHR24346:SF30">
    <property type="entry name" value="MATERNAL EMBRYONIC LEUCINE ZIPPER KINASE"/>
    <property type="match status" value="1"/>
</dbReference>
<feature type="domain" description="Protein kinase" evidence="5">
    <location>
        <begin position="288"/>
        <end position="558"/>
    </location>
</feature>
<evidence type="ECO:0000313" key="6">
    <source>
        <dbReference type="EMBL" id="EFC36951.1"/>
    </source>
</evidence>
<dbReference type="RefSeq" id="XP_002669695.1">
    <property type="nucleotide sequence ID" value="XM_002669649.1"/>
</dbReference>
<dbReference type="OrthoDB" id="449424at2759"/>
<dbReference type="EMBL" id="GG738923">
    <property type="protein sequence ID" value="EFC36951.1"/>
    <property type="molecule type" value="Genomic_DNA"/>
</dbReference>
<dbReference type="InterPro" id="IPR017441">
    <property type="entry name" value="Protein_kinase_ATP_BS"/>
</dbReference>
<dbReference type="FunFam" id="1.10.510.10:FF:000571">
    <property type="entry name" value="Maternal embryonic leucine zipper kinase"/>
    <property type="match status" value="1"/>
</dbReference>
<dbReference type="GO" id="GO:0035556">
    <property type="term" value="P:intracellular signal transduction"/>
    <property type="evidence" value="ECO:0007669"/>
    <property type="project" value="TreeGrafter"/>
</dbReference>
<dbReference type="InParanoid" id="D2W1N3"/>
<dbReference type="InterPro" id="IPR011009">
    <property type="entry name" value="Kinase-like_dom_sf"/>
</dbReference>
<evidence type="ECO:0000256" key="4">
    <source>
        <dbReference type="SAM" id="MobiDB-lite"/>
    </source>
</evidence>
<evidence type="ECO:0000256" key="3">
    <source>
        <dbReference type="PROSITE-ProRule" id="PRU10141"/>
    </source>
</evidence>
<dbReference type="GO" id="GO:0004674">
    <property type="term" value="F:protein serine/threonine kinase activity"/>
    <property type="evidence" value="ECO:0007669"/>
    <property type="project" value="TreeGrafter"/>
</dbReference>
<evidence type="ECO:0000259" key="5">
    <source>
        <dbReference type="PROSITE" id="PS50011"/>
    </source>
</evidence>
<dbReference type="AlphaFoldDB" id="D2W1N3"/>
<dbReference type="OMA" id="MDEYTEN"/>
<reference evidence="6 7" key="1">
    <citation type="journal article" date="2010" name="Cell">
        <title>The genome of Naegleria gruberi illuminates early eukaryotic versatility.</title>
        <authorList>
            <person name="Fritz-Laylin L.K."/>
            <person name="Prochnik S.E."/>
            <person name="Ginger M.L."/>
            <person name="Dacks J.B."/>
            <person name="Carpenter M.L."/>
            <person name="Field M.C."/>
            <person name="Kuo A."/>
            <person name="Paredez A."/>
            <person name="Chapman J."/>
            <person name="Pham J."/>
            <person name="Shu S."/>
            <person name="Neupane R."/>
            <person name="Cipriano M."/>
            <person name="Mancuso J."/>
            <person name="Tu H."/>
            <person name="Salamov A."/>
            <person name="Lindquist E."/>
            <person name="Shapiro H."/>
            <person name="Lucas S."/>
            <person name="Grigoriev I.V."/>
            <person name="Cande W.Z."/>
            <person name="Fulton C."/>
            <person name="Rokhsar D.S."/>
            <person name="Dawson S.C."/>
        </authorList>
    </citation>
    <scope>NUCLEOTIDE SEQUENCE [LARGE SCALE GENOMIC DNA]</scope>
    <source>
        <strain evidence="6 7">NEG-M</strain>
    </source>
</reference>
<dbReference type="PANTHER" id="PTHR24346">
    <property type="entry name" value="MAP/MICROTUBULE AFFINITY-REGULATING KINASE"/>
    <property type="match status" value="1"/>
</dbReference>
<sequence length="573" mass="65255">METKQTNVANSETNCLTSSNSKSNNSLTRCVSNILHKGFSKKRSESEQGSNSCIRKDGRNSKSLMQSEYKCTTTAPAFSSKGAPASTLTIATPQKIPSPSLDETNDNNFFHSQHNCTKRRRNTVFFPSTPSIDGVKTPTSPSGLFHYSRRLSVDHATMGNILGRIMFVEERQVMFLNFENLKIESIKHLENIAACIRMLVKTSMESKRKDGQFDGKIKCFLNDDDLDCDSHLFDTYTQTVHMNPLFETVTRYTNKSLFSDHQRKIQKSLRDCEVYVKTCPCILDRYVFMVDDQIGKGTYGTVSLAMDLSLGRKVAVKRLCKKTVKLIGIEEYVQNEMEIMKLLRDNPHENIVQVLDIHESEAEYLFVMEYLSGGCLDNPFDEFEIIPESQAQLYFCQLVDAVDHLHSKLKVLHRDIQPSNCCFLDTEKKWLKLVDFGLSCQPTDFTKKEHTLFCGNSNYACPELLLKKAYGSEVDVYALGVLLYKILFGCFPFRGAQQKLLMHFTVPLKDDVNGDDAMGSDDCGQNISKCCKDLLHNILEVNCEKRFSIQDIKNHQWYKIGKTQKVDLLESHE</sequence>
<feature type="binding site" evidence="3">
    <location>
        <position position="317"/>
    </location>
    <ligand>
        <name>ATP</name>
        <dbReference type="ChEBI" id="CHEBI:30616"/>
    </ligand>
</feature>
<dbReference type="GO" id="GO:0005524">
    <property type="term" value="F:ATP binding"/>
    <property type="evidence" value="ECO:0007669"/>
    <property type="project" value="UniProtKB-UniRule"/>
</dbReference>
<accession>D2W1N3</accession>
<dbReference type="GeneID" id="8856200"/>
<dbReference type="eggNOG" id="KOG0586">
    <property type="taxonomic scope" value="Eukaryota"/>
</dbReference>